<keyword evidence="2" id="KW-0805">Transcription regulation</keyword>
<dbReference type="InterPro" id="IPR036388">
    <property type="entry name" value="WH-like_DNA-bd_sf"/>
</dbReference>
<dbReference type="Proteomes" id="UP001142291">
    <property type="component" value="Unassembled WGS sequence"/>
</dbReference>
<reference evidence="6" key="1">
    <citation type="journal article" date="2014" name="Int. J. Syst. Evol. Microbiol.">
        <title>Complete genome sequence of Corynebacterium casei LMG S-19264T (=DSM 44701T), isolated from a smear-ripened cheese.</title>
        <authorList>
            <consortium name="US DOE Joint Genome Institute (JGI-PGF)"/>
            <person name="Walter F."/>
            <person name="Albersmeier A."/>
            <person name="Kalinowski J."/>
            <person name="Ruckert C."/>
        </authorList>
    </citation>
    <scope>NUCLEOTIDE SEQUENCE</scope>
    <source>
        <strain evidence="6">VKM Ac-1940</strain>
    </source>
</reference>
<dbReference type="Pfam" id="PF00126">
    <property type="entry name" value="HTH_1"/>
    <property type="match status" value="1"/>
</dbReference>
<dbReference type="GO" id="GO:0005829">
    <property type="term" value="C:cytosol"/>
    <property type="evidence" value="ECO:0007669"/>
    <property type="project" value="TreeGrafter"/>
</dbReference>
<name>A0A9W6HL49_9MICO</name>
<evidence type="ECO:0000313" key="7">
    <source>
        <dbReference type="Proteomes" id="UP001142291"/>
    </source>
</evidence>
<dbReference type="PRINTS" id="PR00039">
    <property type="entry name" value="HTHLYSR"/>
</dbReference>
<gene>
    <name evidence="6" type="ORF">GCM10017591_06910</name>
</gene>
<dbReference type="CDD" id="cd05466">
    <property type="entry name" value="PBP2_LTTR_substrate"/>
    <property type="match status" value="1"/>
</dbReference>
<evidence type="ECO:0000313" key="6">
    <source>
        <dbReference type="EMBL" id="GLJ94630.1"/>
    </source>
</evidence>
<dbReference type="InterPro" id="IPR036390">
    <property type="entry name" value="WH_DNA-bd_sf"/>
</dbReference>
<dbReference type="PROSITE" id="PS50931">
    <property type="entry name" value="HTH_LYSR"/>
    <property type="match status" value="1"/>
</dbReference>
<evidence type="ECO:0000256" key="4">
    <source>
        <dbReference type="ARBA" id="ARBA00023163"/>
    </source>
</evidence>
<dbReference type="InterPro" id="IPR005119">
    <property type="entry name" value="LysR_subst-bd"/>
</dbReference>
<keyword evidence="3" id="KW-0238">DNA-binding</keyword>
<dbReference type="GO" id="GO:0003677">
    <property type="term" value="F:DNA binding"/>
    <property type="evidence" value="ECO:0007669"/>
    <property type="project" value="UniProtKB-KW"/>
</dbReference>
<accession>A0A9W6HL49</accession>
<evidence type="ECO:0000256" key="2">
    <source>
        <dbReference type="ARBA" id="ARBA00023015"/>
    </source>
</evidence>
<organism evidence="6 7">
    <name type="scientific">Microbacterium dextranolyticum</name>
    <dbReference type="NCBI Taxonomy" id="36806"/>
    <lineage>
        <taxon>Bacteria</taxon>
        <taxon>Bacillati</taxon>
        <taxon>Actinomycetota</taxon>
        <taxon>Actinomycetes</taxon>
        <taxon>Micrococcales</taxon>
        <taxon>Microbacteriaceae</taxon>
        <taxon>Microbacterium</taxon>
    </lineage>
</organism>
<dbReference type="Gene3D" id="1.10.10.10">
    <property type="entry name" value="Winged helix-like DNA-binding domain superfamily/Winged helix DNA-binding domain"/>
    <property type="match status" value="1"/>
</dbReference>
<evidence type="ECO:0000259" key="5">
    <source>
        <dbReference type="PROSITE" id="PS50931"/>
    </source>
</evidence>
<evidence type="ECO:0000256" key="1">
    <source>
        <dbReference type="ARBA" id="ARBA00009437"/>
    </source>
</evidence>
<comment type="similarity">
    <text evidence="1">Belongs to the LysR transcriptional regulatory family.</text>
</comment>
<keyword evidence="4" id="KW-0804">Transcription</keyword>
<evidence type="ECO:0000256" key="3">
    <source>
        <dbReference type="ARBA" id="ARBA00023125"/>
    </source>
</evidence>
<dbReference type="Pfam" id="PF03466">
    <property type="entry name" value="LysR_substrate"/>
    <property type="match status" value="1"/>
</dbReference>
<dbReference type="PANTHER" id="PTHR30419:SF31">
    <property type="entry name" value="BLR3139 PROTEIN"/>
    <property type="match status" value="1"/>
</dbReference>
<protein>
    <submittedName>
        <fullName evidence="6">LysR family transcriptional regulator</fullName>
    </submittedName>
</protein>
<proteinExistence type="inferred from homology"/>
<dbReference type="Gene3D" id="3.40.190.290">
    <property type="match status" value="1"/>
</dbReference>
<dbReference type="SUPFAM" id="SSF46785">
    <property type="entry name" value="Winged helix' DNA-binding domain"/>
    <property type="match status" value="1"/>
</dbReference>
<dbReference type="RefSeq" id="WP_204964111.1">
    <property type="nucleotide sequence ID" value="NZ_BAAAUR010000010.1"/>
</dbReference>
<sequence>MDVRHLSVFVAVAQEMSFTRAADRLLLAQSAVSTTVRELERELGVALFDRSHRQIRLTGAGEELLARSRDVLERMREIGEAVAAAGTELRGTVTVGLMTGVDLVDVPSLLGAFHARHPAVVLQLRATGLGSSGLVAQLERGEIDLALLAAVDGLPATLQGEIVASSPYALVVPEAHPLAGRDVVGLDELEGERFIDLPPGYGSRRIVDDAFAHAGVSRRVLIEVAEISTAAQYVPQGLGLALVPRFAVAGAITGTRVVSAADAVPPFDLSLAWARRRPLSSAAEALVQLVRTALLPAV</sequence>
<reference evidence="6" key="2">
    <citation type="submission" date="2023-01" db="EMBL/GenBank/DDBJ databases">
        <authorList>
            <person name="Sun Q."/>
            <person name="Evtushenko L."/>
        </authorList>
    </citation>
    <scope>NUCLEOTIDE SEQUENCE</scope>
    <source>
        <strain evidence="6">VKM Ac-1940</strain>
    </source>
</reference>
<dbReference type="FunFam" id="1.10.10.10:FF:000001">
    <property type="entry name" value="LysR family transcriptional regulator"/>
    <property type="match status" value="1"/>
</dbReference>
<dbReference type="SUPFAM" id="SSF53850">
    <property type="entry name" value="Periplasmic binding protein-like II"/>
    <property type="match status" value="1"/>
</dbReference>
<dbReference type="InterPro" id="IPR000847">
    <property type="entry name" value="LysR_HTH_N"/>
</dbReference>
<dbReference type="GO" id="GO:0003700">
    <property type="term" value="F:DNA-binding transcription factor activity"/>
    <property type="evidence" value="ECO:0007669"/>
    <property type="project" value="InterPro"/>
</dbReference>
<dbReference type="EMBL" id="BSER01000003">
    <property type="protein sequence ID" value="GLJ94630.1"/>
    <property type="molecule type" value="Genomic_DNA"/>
</dbReference>
<comment type="caution">
    <text evidence="6">The sequence shown here is derived from an EMBL/GenBank/DDBJ whole genome shotgun (WGS) entry which is preliminary data.</text>
</comment>
<dbReference type="PANTHER" id="PTHR30419">
    <property type="entry name" value="HTH-TYPE TRANSCRIPTIONAL REGULATOR YBHD"/>
    <property type="match status" value="1"/>
</dbReference>
<feature type="domain" description="HTH lysR-type" evidence="5">
    <location>
        <begin position="1"/>
        <end position="58"/>
    </location>
</feature>
<keyword evidence="7" id="KW-1185">Reference proteome</keyword>
<dbReference type="AlphaFoldDB" id="A0A9W6HL49"/>
<dbReference type="InterPro" id="IPR050950">
    <property type="entry name" value="HTH-type_LysR_regulators"/>
</dbReference>